<comment type="caution">
    <text evidence="1">The sequence shown here is derived from an EMBL/GenBank/DDBJ whole genome shotgun (WGS) entry which is preliminary data.</text>
</comment>
<dbReference type="PANTHER" id="PTHR39624:SF2">
    <property type="entry name" value="OSMC-LIKE PROTEIN"/>
    <property type="match status" value="1"/>
</dbReference>
<sequence length="134" mass="15058">MTDEVKVSIGKEKYKTEVSINQHHLIADEPTEVGGTDLGPKPTAFLLSALGTCKAMTMRMYADQKQWPLESIEISLSSEVVKSTQQQTTYIRCIIKLYGDLDDMQKERILKVGDKCPVQKILSNPIIIESNMLQ</sequence>
<dbReference type="SUPFAM" id="SSF82784">
    <property type="entry name" value="OsmC-like"/>
    <property type="match status" value="1"/>
</dbReference>
<dbReference type="PANTHER" id="PTHR39624">
    <property type="entry name" value="PROTEIN INVOLVED IN RIMO-MEDIATED BETA-METHYLTHIOLATION OF RIBOSOMAL PROTEIN S12 YCAO"/>
    <property type="match status" value="1"/>
</dbReference>
<gene>
    <name evidence="1" type="ORF">CLV99_2653</name>
</gene>
<proteinExistence type="predicted"/>
<accession>A0A4R6WFZ1</accession>
<evidence type="ECO:0000313" key="2">
    <source>
        <dbReference type="Proteomes" id="UP000295292"/>
    </source>
</evidence>
<dbReference type="OrthoDB" id="9791538at2"/>
<protein>
    <submittedName>
        <fullName evidence="1">Putative redox protein</fullName>
    </submittedName>
</protein>
<dbReference type="AlphaFoldDB" id="A0A4R6WFZ1"/>
<dbReference type="InterPro" id="IPR003718">
    <property type="entry name" value="OsmC/Ohr_fam"/>
</dbReference>
<organism evidence="1 2">
    <name type="scientific">Sphingobacterium yanglingense</name>
    <dbReference type="NCBI Taxonomy" id="1437280"/>
    <lineage>
        <taxon>Bacteria</taxon>
        <taxon>Pseudomonadati</taxon>
        <taxon>Bacteroidota</taxon>
        <taxon>Sphingobacteriia</taxon>
        <taxon>Sphingobacteriales</taxon>
        <taxon>Sphingobacteriaceae</taxon>
        <taxon>Sphingobacterium</taxon>
    </lineage>
</organism>
<dbReference type="EMBL" id="SNYV01000014">
    <property type="protein sequence ID" value="TDQ77252.1"/>
    <property type="molecule type" value="Genomic_DNA"/>
</dbReference>
<dbReference type="Pfam" id="PF02566">
    <property type="entry name" value="OsmC"/>
    <property type="match status" value="1"/>
</dbReference>
<dbReference type="Proteomes" id="UP000295292">
    <property type="component" value="Unassembled WGS sequence"/>
</dbReference>
<keyword evidence="2" id="KW-1185">Reference proteome</keyword>
<evidence type="ECO:0000313" key="1">
    <source>
        <dbReference type="EMBL" id="TDQ77252.1"/>
    </source>
</evidence>
<dbReference type="RefSeq" id="WP_133584887.1">
    <property type="nucleotide sequence ID" value="NZ_SNYV01000014.1"/>
</dbReference>
<name>A0A4R6WFZ1_9SPHI</name>
<dbReference type="Gene3D" id="3.30.300.20">
    <property type="match status" value="1"/>
</dbReference>
<reference evidence="1 2" key="1">
    <citation type="submission" date="2019-03" db="EMBL/GenBank/DDBJ databases">
        <title>Genomic Encyclopedia of Archaeal and Bacterial Type Strains, Phase II (KMG-II): from individual species to whole genera.</title>
        <authorList>
            <person name="Goeker M."/>
        </authorList>
    </citation>
    <scope>NUCLEOTIDE SEQUENCE [LARGE SCALE GENOMIC DNA]</scope>
    <source>
        <strain evidence="1 2">DSM 28353</strain>
    </source>
</reference>
<dbReference type="InterPro" id="IPR015946">
    <property type="entry name" value="KH_dom-like_a/b"/>
</dbReference>
<dbReference type="InterPro" id="IPR036102">
    <property type="entry name" value="OsmC/Ohrsf"/>
</dbReference>